<accession>A0A068WYI6</accession>
<proteinExistence type="predicted"/>
<reference evidence="3" key="3">
    <citation type="submission" date="2020-10" db="UniProtKB">
        <authorList>
            <consortium name="WormBaseParasite"/>
        </authorList>
    </citation>
    <scope>IDENTIFICATION</scope>
</reference>
<organism evidence="1">
    <name type="scientific">Echinococcus granulosus</name>
    <name type="common">Hydatid tapeworm</name>
    <dbReference type="NCBI Taxonomy" id="6210"/>
    <lineage>
        <taxon>Eukaryota</taxon>
        <taxon>Metazoa</taxon>
        <taxon>Spiralia</taxon>
        <taxon>Lophotrochozoa</taxon>
        <taxon>Platyhelminthes</taxon>
        <taxon>Cestoda</taxon>
        <taxon>Eucestoda</taxon>
        <taxon>Cyclophyllidea</taxon>
        <taxon>Taeniidae</taxon>
        <taxon>Echinococcus</taxon>
        <taxon>Echinococcus granulosus group</taxon>
    </lineage>
</organism>
<gene>
    <name evidence="1" type="ORF">EgrG_002011400</name>
</gene>
<protein>
    <submittedName>
        <fullName evidence="3">Secreted protein</fullName>
    </submittedName>
</protein>
<dbReference type="AlphaFoldDB" id="A0A068WYI6"/>
<sequence length="79" mass="8790">MRAAASLCFTHRHVKDGNGEICSRDYQKCSAPGLEAHAILADLCTPTAKLCSLVHFLFCLSTNLILSFAICERRMWKFG</sequence>
<dbReference type="EMBL" id="LK028912">
    <property type="protein sequence ID" value="CDS25225.1"/>
    <property type="molecule type" value="Genomic_DNA"/>
</dbReference>
<dbReference type="WBParaSite" id="EgrG_002011400">
    <property type="protein sequence ID" value="EgrG_002011400"/>
    <property type="gene ID" value="EgrG_002011400"/>
</dbReference>
<evidence type="ECO:0000313" key="2">
    <source>
        <dbReference type="Proteomes" id="UP000492820"/>
    </source>
</evidence>
<name>A0A068WYI6_ECHGR</name>
<reference evidence="1" key="2">
    <citation type="submission" date="2014-06" db="EMBL/GenBank/DDBJ databases">
        <authorList>
            <person name="Aslett M."/>
        </authorList>
    </citation>
    <scope>NUCLEOTIDE SEQUENCE</scope>
</reference>
<evidence type="ECO:0000313" key="3">
    <source>
        <dbReference type="WBParaSite" id="EgrG_002011400"/>
    </source>
</evidence>
<evidence type="ECO:0000313" key="1">
    <source>
        <dbReference type="EMBL" id="CDS25225.1"/>
    </source>
</evidence>
<reference evidence="1 2" key="1">
    <citation type="journal article" date="2013" name="Nature">
        <title>The genomes of four tapeworm species reveal adaptations to parasitism.</title>
        <authorList>
            <person name="Tsai I.J."/>
            <person name="Zarowiecki M."/>
            <person name="Holroyd N."/>
            <person name="Garciarrubio A."/>
            <person name="Sanchez-Flores A."/>
            <person name="Brooks K.L."/>
            <person name="Tracey A."/>
            <person name="Bobes R.J."/>
            <person name="Fragoso G."/>
            <person name="Sciutto E."/>
            <person name="Aslett M."/>
            <person name="Beasley H."/>
            <person name="Bennett H.M."/>
            <person name="Cai J."/>
            <person name="Camicia F."/>
            <person name="Clark R."/>
            <person name="Cucher M."/>
            <person name="De Silva N."/>
            <person name="Day T.A."/>
            <person name="Deplazes P."/>
            <person name="Estrada K."/>
            <person name="Fernandez C."/>
            <person name="Holland P.W."/>
            <person name="Hou J."/>
            <person name="Hu S."/>
            <person name="Huckvale T."/>
            <person name="Hung S.S."/>
            <person name="Kamenetzky L."/>
            <person name="Keane J.A."/>
            <person name="Kiss F."/>
            <person name="Koziol U."/>
            <person name="Lambert O."/>
            <person name="Liu K."/>
            <person name="Luo X."/>
            <person name="Luo Y."/>
            <person name="Macchiaroli N."/>
            <person name="Nichol S."/>
            <person name="Paps J."/>
            <person name="Parkinson J."/>
            <person name="Pouchkina-Stantcheva N."/>
            <person name="Riddiford N."/>
            <person name="Rosenzvit M."/>
            <person name="Salinas G."/>
            <person name="Wasmuth J.D."/>
            <person name="Zamanian M."/>
            <person name="Zheng Y."/>
            <person name="Cai X."/>
            <person name="Soberon X."/>
            <person name="Olson P.D."/>
            <person name="Laclette J.P."/>
            <person name="Brehm K."/>
            <person name="Berriman M."/>
            <person name="Garciarrubio A."/>
            <person name="Bobes R.J."/>
            <person name="Fragoso G."/>
            <person name="Sanchez-Flores A."/>
            <person name="Estrada K."/>
            <person name="Cevallos M.A."/>
            <person name="Morett E."/>
            <person name="Gonzalez V."/>
            <person name="Portillo T."/>
            <person name="Ochoa-Leyva A."/>
            <person name="Jose M.V."/>
            <person name="Sciutto E."/>
            <person name="Landa A."/>
            <person name="Jimenez L."/>
            <person name="Valdes V."/>
            <person name="Carrero J.C."/>
            <person name="Larralde C."/>
            <person name="Morales-Montor J."/>
            <person name="Limon-Lason J."/>
            <person name="Soberon X."/>
            <person name="Laclette J.P."/>
        </authorList>
    </citation>
    <scope>NUCLEOTIDE SEQUENCE [LARGE SCALE GENOMIC DNA]</scope>
</reference>
<dbReference type="Proteomes" id="UP000492820">
    <property type="component" value="Unassembled WGS sequence"/>
</dbReference>